<dbReference type="KEGG" id="pmes:FX988_03794"/>
<dbReference type="RefSeq" id="WP_160181616.1">
    <property type="nucleotide sequence ID" value="NZ_CP047656.1"/>
</dbReference>
<dbReference type="OrthoDB" id="5293309at2"/>
<dbReference type="Proteomes" id="UP000464524">
    <property type="component" value="Chromosome"/>
</dbReference>
<dbReference type="SMART" id="SM01322">
    <property type="entry name" value="YaeQ"/>
    <property type="match status" value="1"/>
</dbReference>
<reference evidence="1 2" key="1">
    <citation type="submission" date="2019-12" db="EMBL/GenBank/DDBJ databases">
        <title>Genome sequencing and assembly of endphytes of Porphyra tenera.</title>
        <authorList>
            <person name="Park J.M."/>
            <person name="Shin R."/>
            <person name="Jo S.H."/>
        </authorList>
    </citation>
    <scope>NUCLEOTIDE SEQUENCE [LARGE SCALE GENOMIC DNA]</scope>
    <source>
        <strain evidence="1 2">GPM4</strain>
    </source>
</reference>
<dbReference type="PANTHER" id="PTHR38784:SF1">
    <property type="entry name" value="SUCROSE PHOSPHORYLASE"/>
    <property type="match status" value="1"/>
</dbReference>
<keyword evidence="2" id="KW-1185">Reference proteome</keyword>
<proteinExistence type="predicted"/>
<dbReference type="Pfam" id="PF07152">
    <property type="entry name" value="YaeQ"/>
    <property type="match status" value="1"/>
</dbReference>
<dbReference type="InterPro" id="IPR038590">
    <property type="entry name" value="YaeQ_sf"/>
</dbReference>
<organism evidence="1 2">
    <name type="scientific">Paraglaciecola mesophila</name>
    <dbReference type="NCBI Taxonomy" id="197222"/>
    <lineage>
        <taxon>Bacteria</taxon>
        <taxon>Pseudomonadati</taxon>
        <taxon>Pseudomonadota</taxon>
        <taxon>Gammaproteobacteria</taxon>
        <taxon>Alteromonadales</taxon>
        <taxon>Alteromonadaceae</taxon>
        <taxon>Paraglaciecola</taxon>
    </lineage>
</organism>
<dbReference type="PANTHER" id="PTHR38784">
    <property type="entry name" value="SUCROSE PHOSPHORYLASE"/>
    <property type="match status" value="1"/>
</dbReference>
<evidence type="ECO:0000313" key="1">
    <source>
        <dbReference type="EMBL" id="QHJ13529.1"/>
    </source>
</evidence>
<dbReference type="InterPro" id="IPR011335">
    <property type="entry name" value="Restrct_endonuc-II-like"/>
</dbReference>
<dbReference type="SUPFAM" id="SSF52980">
    <property type="entry name" value="Restriction endonuclease-like"/>
    <property type="match status" value="1"/>
</dbReference>
<dbReference type="InterPro" id="IPR009822">
    <property type="entry name" value="YaeQ"/>
</dbReference>
<protein>
    <recommendedName>
        <fullName evidence="3">YaeQ family protein</fullName>
    </recommendedName>
</protein>
<dbReference type="Gene3D" id="3.10.640.10">
    <property type="entry name" value="Restriction endonuclease-like alpha-beta roll domain"/>
    <property type="match status" value="1"/>
</dbReference>
<evidence type="ECO:0000313" key="2">
    <source>
        <dbReference type="Proteomes" id="UP000464524"/>
    </source>
</evidence>
<sequence>MAIKPTIYKFKISLSDLNRDYYTALNLTVAQHPSETIERMMTRVLAYSLNVDEQLTFTKGLSSVEEPDIWLRGLDDQLHLWVDVGEPAQERIKKATRLAQTTKIYSFNSKSDTWWQQNQGAFSTLPVQVFQFPWEDIQRLAKLVSRTCDMSFTITGDSTYITAANGEVEIICRELQG</sequence>
<dbReference type="EMBL" id="CP047656">
    <property type="protein sequence ID" value="QHJ13529.1"/>
    <property type="molecule type" value="Genomic_DNA"/>
</dbReference>
<gene>
    <name evidence="1" type="ORF">FX988_03794</name>
</gene>
<dbReference type="AlphaFoldDB" id="A0A857JN75"/>
<accession>A0A857JN75</accession>
<evidence type="ECO:0008006" key="3">
    <source>
        <dbReference type="Google" id="ProtNLM"/>
    </source>
</evidence>
<dbReference type="PIRSF" id="PIRSF011484">
    <property type="entry name" value="YaeQ"/>
    <property type="match status" value="1"/>
</dbReference>
<name>A0A857JN75_9ALTE</name>